<feature type="domain" description="RNase H type-2" evidence="14">
    <location>
        <begin position="87"/>
        <end position="293"/>
    </location>
</feature>
<evidence type="ECO:0000259" key="14">
    <source>
        <dbReference type="PROSITE" id="PS51975"/>
    </source>
</evidence>
<dbReference type="GO" id="GO:0006298">
    <property type="term" value="P:mismatch repair"/>
    <property type="evidence" value="ECO:0007669"/>
    <property type="project" value="TreeGrafter"/>
</dbReference>
<keyword evidence="8 12" id="KW-0479">Metal-binding</keyword>
<dbReference type="InterPro" id="IPR036397">
    <property type="entry name" value="RNaseH_sf"/>
</dbReference>
<dbReference type="EMBL" id="AWQU01000085">
    <property type="protein sequence ID" value="KFB07361.1"/>
    <property type="molecule type" value="Genomic_DNA"/>
</dbReference>
<dbReference type="GO" id="GO:0043137">
    <property type="term" value="P:DNA replication, removal of RNA primer"/>
    <property type="evidence" value="ECO:0007669"/>
    <property type="project" value="TreeGrafter"/>
</dbReference>
<dbReference type="InterPro" id="IPR024567">
    <property type="entry name" value="RNase_HII/HIII_dom"/>
</dbReference>
<dbReference type="InterPro" id="IPR001352">
    <property type="entry name" value="RNase_HII/HIII"/>
</dbReference>
<evidence type="ECO:0000313" key="15">
    <source>
        <dbReference type="EMBL" id="KFB07361.1"/>
    </source>
</evidence>
<dbReference type="InterPro" id="IPR004641">
    <property type="entry name" value="RNase_HIII"/>
</dbReference>
<dbReference type="AlphaFoldDB" id="A0A084U325"/>
<feature type="binding site" evidence="12">
    <location>
        <position position="198"/>
    </location>
    <ligand>
        <name>a divalent metal cation</name>
        <dbReference type="ChEBI" id="CHEBI:60240"/>
    </ligand>
</feature>
<comment type="similarity">
    <text evidence="5">Belongs to the RNase HII family. RnhC subfamily.</text>
</comment>
<dbReference type="Pfam" id="PF11858">
    <property type="entry name" value="DUF3378"/>
    <property type="match status" value="1"/>
</dbReference>
<dbReference type="PROSITE" id="PS51975">
    <property type="entry name" value="RNASE_H_2"/>
    <property type="match status" value="1"/>
</dbReference>
<dbReference type="EC" id="3.1.26.4" evidence="13"/>
<dbReference type="NCBIfam" id="TIGR00716">
    <property type="entry name" value="rnhC"/>
    <property type="match status" value="1"/>
</dbReference>
<evidence type="ECO:0000313" key="16">
    <source>
        <dbReference type="Proteomes" id="UP000028523"/>
    </source>
</evidence>
<evidence type="ECO:0000256" key="5">
    <source>
        <dbReference type="ARBA" id="ARBA00008378"/>
    </source>
</evidence>
<dbReference type="GO" id="GO:0003723">
    <property type="term" value="F:RNA binding"/>
    <property type="evidence" value="ECO:0007669"/>
    <property type="project" value="UniProtKB-UniRule"/>
</dbReference>
<comment type="cofactor">
    <cofactor evidence="2">
        <name>Mg(2+)</name>
        <dbReference type="ChEBI" id="CHEBI:18420"/>
    </cofactor>
</comment>
<dbReference type="InterPro" id="IPR012337">
    <property type="entry name" value="RNaseH-like_sf"/>
</dbReference>
<dbReference type="Gene3D" id="3.30.310.10">
    <property type="entry name" value="TATA-Binding Protein"/>
    <property type="match status" value="1"/>
</dbReference>
<evidence type="ECO:0000256" key="13">
    <source>
        <dbReference type="RuleBase" id="RU003515"/>
    </source>
</evidence>
<reference evidence="15 16" key="1">
    <citation type="journal article" date="2014" name="PLoS ONE">
        <title>Reduction of Hydrogen Peroxide Accumulation and Toxicity by a Catalase from Mycoplasma iowae.</title>
        <authorList>
            <person name="Pritchard R.E."/>
            <person name="Prassinos A.J."/>
            <person name="Osborne J.D."/>
            <person name="Raviv Z."/>
            <person name="Balish M.F."/>
        </authorList>
    </citation>
    <scope>NUCLEOTIDE SEQUENCE [LARGE SCALE GENOMIC DNA]</scope>
    <source>
        <strain evidence="15 16">DK-CPA</strain>
    </source>
</reference>
<organism evidence="15 16">
    <name type="scientific">Malacoplasma iowae DK-CPA</name>
    <dbReference type="NCBI Taxonomy" id="1394179"/>
    <lineage>
        <taxon>Bacteria</taxon>
        <taxon>Bacillati</taxon>
        <taxon>Mycoplasmatota</taxon>
        <taxon>Mycoplasmoidales</taxon>
        <taxon>Mycoplasmoidaceae</taxon>
        <taxon>Malacoplasma</taxon>
    </lineage>
</organism>
<keyword evidence="10 12" id="KW-0378">Hydrolase</keyword>
<evidence type="ECO:0000256" key="1">
    <source>
        <dbReference type="ARBA" id="ARBA00000077"/>
    </source>
</evidence>
<evidence type="ECO:0000256" key="8">
    <source>
        <dbReference type="ARBA" id="ARBA00022723"/>
    </source>
</evidence>
<gene>
    <name evidence="15" type="primary">rnhC</name>
    <name evidence="15" type="ORF">P271_194</name>
</gene>
<comment type="caution">
    <text evidence="15">The sequence shown here is derived from an EMBL/GenBank/DDBJ whole genome shotgun (WGS) entry which is preliminary data.</text>
</comment>
<keyword evidence="9 12" id="KW-0255">Endonuclease</keyword>
<dbReference type="Gene3D" id="3.30.420.10">
    <property type="entry name" value="Ribonuclease H-like superfamily/Ribonuclease H"/>
    <property type="match status" value="1"/>
</dbReference>
<keyword evidence="7 12" id="KW-0540">Nuclease</keyword>
<dbReference type="GO" id="GO:0046872">
    <property type="term" value="F:metal ion binding"/>
    <property type="evidence" value="ECO:0007669"/>
    <property type="project" value="UniProtKB-KW"/>
</dbReference>
<sequence length="293" mass="34016">MSQIYVKIGTKKDIELIKKYLNSFMLQTKSPSIDSIFKTKNYTITIYKNNKIMIQGSKYHNILKMIDPIHEEKHHNISKLSNPSDNPLLIGSDEVGTGDTFGGIVVASVYPLNYEKLKELNITDSKVYSNQEIINLYNKIKDDIIYEVYELYPNEYNDLYEIFNNLNIIKSLGHNNSHNQIIKKLKEQKKDYSKIIIDQFTPFEKYKHYLKTANLFYIGCEVMVVKAESKYLSVALASIVARYYFIKQINYLSSKYNIHVPFGSVTSVISSALKEAKKIDLRQLCKMHFKSVK</sequence>
<dbReference type="GO" id="GO:0005737">
    <property type="term" value="C:cytoplasm"/>
    <property type="evidence" value="ECO:0007669"/>
    <property type="project" value="UniProtKB-SubCell"/>
</dbReference>
<keyword evidence="6" id="KW-0963">Cytoplasm</keyword>
<name>A0A084U325_MALIO</name>
<evidence type="ECO:0000256" key="6">
    <source>
        <dbReference type="ARBA" id="ARBA00022490"/>
    </source>
</evidence>
<evidence type="ECO:0000256" key="3">
    <source>
        <dbReference type="ARBA" id="ARBA00004065"/>
    </source>
</evidence>
<protein>
    <recommendedName>
        <fullName evidence="13">Ribonuclease</fullName>
        <ecNumber evidence="13">3.1.26.4</ecNumber>
    </recommendedName>
</protein>
<dbReference type="GO" id="GO:0032299">
    <property type="term" value="C:ribonuclease H2 complex"/>
    <property type="evidence" value="ECO:0007669"/>
    <property type="project" value="TreeGrafter"/>
</dbReference>
<keyword evidence="11" id="KW-0460">Magnesium</keyword>
<accession>A0A084U325</accession>
<dbReference type="PANTHER" id="PTHR10954:SF23">
    <property type="entry name" value="RIBONUCLEASE"/>
    <property type="match status" value="1"/>
</dbReference>
<dbReference type="InterPro" id="IPR024568">
    <property type="entry name" value="RNase_HIII_N"/>
</dbReference>
<evidence type="ECO:0000256" key="10">
    <source>
        <dbReference type="ARBA" id="ARBA00022801"/>
    </source>
</evidence>
<dbReference type="Pfam" id="PF01351">
    <property type="entry name" value="RNase_HII"/>
    <property type="match status" value="1"/>
</dbReference>
<evidence type="ECO:0000256" key="4">
    <source>
        <dbReference type="ARBA" id="ARBA00004496"/>
    </source>
</evidence>
<feature type="binding site" evidence="12">
    <location>
        <position position="93"/>
    </location>
    <ligand>
        <name>a divalent metal cation</name>
        <dbReference type="ChEBI" id="CHEBI:60240"/>
    </ligand>
</feature>
<comment type="cofactor">
    <cofactor evidence="12">
        <name>Mn(2+)</name>
        <dbReference type="ChEBI" id="CHEBI:29035"/>
    </cofactor>
    <cofactor evidence="12">
        <name>Mg(2+)</name>
        <dbReference type="ChEBI" id="CHEBI:18420"/>
    </cofactor>
    <text evidence="12">Manganese or magnesium. Binds 1 divalent metal ion per monomer in the absence of substrate. May bind a second metal ion after substrate binding.</text>
</comment>
<proteinExistence type="inferred from homology"/>
<dbReference type="GO" id="GO:0004523">
    <property type="term" value="F:RNA-DNA hybrid ribonuclease activity"/>
    <property type="evidence" value="ECO:0007669"/>
    <property type="project" value="UniProtKB-UniRule"/>
</dbReference>
<evidence type="ECO:0000256" key="2">
    <source>
        <dbReference type="ARBA" id="ARBA00001946"/>
    </source>
</evidence>
<evidence type="ECO:0000256" key="11">
    <source>
        <dbReference type="ARBA" id="ARBA00022842"/>
    </source>
</evidence>
<dbReference type="CDD" id="cd06590">
    <property type="entry name" value="RNase_HII_bacteria_HIII_like"/>
    <property type="match status" value="1"/>
</dbReference>
<dbReference type="RefSeq" id="WP_036452330.1">
    <property type="nucleotide sequence ID" value="NZ_AWQU01000085.1"/>
</dbReference>
<dbReference type="PANTHER" id="PTHR10954">
    <property type="entry name" value="RIBONUCLEASE H2 SUBUNIT A"/>
    <property type="match status" value="1"/>
</dbReference>
<evidence type="ECO:0000256" key="9">
    <source>
        <dbReference type="ARBA" id="ARBA00022759"/>
    </source>
</evidence>
<feature type="binding site" evidence="12">
    <location>
        <position position="94"/>
    </location>
    <ligand>
        <name>a divalent metal cation</name>
        <dbReference type="ChEBI" id="CHEBI:60240"/>
    </ligand>
</feature>
<keyword evidence="16" id="KW-1185">Reference proteome</keyword>
<comment type="catalytic activity">
    <reaction evidence="1 12 13">
        <text>Endonucleolytic cleavage to 5'-phosphomonoester.</text>
        <dbReference type="EC" id="3.1.26.4"/>
    </reaction>
</comment>
<dbReference type="SUPFAM" id="SSF53098">
    <property type="entry name" value="Ribonuclease H-like"/>
    <property type="match status" value="1"/>
</dbReference>
<evidence type="ECO:0000256" key="7">
    <source>
        <dbReference type="ARBA" id="ARBA00022722"/>
    </source>
</evidence>
<evidence type="ECO:0000256" key="12">
    <source>
        <dbReference type="PROSITE-ProRule" id="PRU01319"/>
    </source>
</evidence>
<comment type="function">
    <text evidence="3 13">Endonuclease that specifically degrades the RNA of RNA-DNA hybrids.</text>
</comment>
<dbReference type="InterPro" id="IPR012295">
    <property type="entry name" value="TBP_dom_sf"/>
</dbReference>
<comment type="subcellular location">
    <subcellularLocation>
        <location evidence="4">Cytoplasm</location>
    </subcellularLocation>
</comment>
<dbReference type="Proteomes" id="UP000028523">
    <property type="component" value="Unassembled WGS sequence"/>
</dbReference>